<dbReference type="SMART" id="SM00220">
    <property type="entry name" value="S_TKc"/>
    <property type="match status" value="1"/>
</dbReference>
<evidence type="ECO:0000259" key="23">
    <source>
        <dbReference type="PROSITE" id="PS50026"/>
    </source>
</evidence>
<dbReference type="InterPro" id="IPR003609">
    <property type="entry name" value="Pan_app"/>
</dbReference>
<dbReference type="PROSITE" id="PS00108">
    <property type="entry name" value="PROTEIN_KINASE_ST"/>
    <property type="match status" value="1"/>
</dbReference>
<dbReference type="FunFam" id="1.10.510.10:FF:000060">
    <property type="entry name" value="G-type lectin S-receptor-like serine/threonine-protein kinase"/>
    <property type="match status" value="1"/>
</dbReference>
<reference evidence="26 27" key="1">
    <citation type="submission" date="2024-01" db="EMBL/GenBank/DDBJ databases">
        <title>A telomere-to-telomere, gap-free genome of sweet tea (Lithocarpus litseifolius).</title>
        <authorList>
            <person name="Zhou J."/>
        </authorList>
    </citation>
    <scope>NUCLEOTIDE SEQUENCE [LARGE SCALE GENOMIC DNA]</scope>
    <source>
        <strain evidence="26">Zhou-2022a</strain>
        <tissue evidence="26">Leaf</tissue>
    </source>
</reference>
<evidence type="ECO:0000256" key="18">
    <source>
        <dbReference type="PROSITE-ProRule" id="PRU10141"/>
    </source>
</evidence>
<dbReference type="PROSITE" id="PS50927">
    <property type="entry name" value="BULB_LECTIN"/>
    <property type="match status" value="1"/>
</dbReference>
<dbReference type="EC" id="2.7.11.1" evidence="16"/>
<evidence type="ECO:0000256" key="13">
    <source>
        <dbReference type="ARBA" id="ARBA00023180"/>
    </source>
</evidence>
<evidence type="ECO:0000256" key="20">
    <source>
        <dbReference type="SAM" id="Phobius"/>
    </source>
</evidence>
<dbReference type="InterPro" id="IPR021820">
    <property type="entry name" value="S-locus_recpt_kinase_C"/>
</dbReference>
<comment type="subcellular location">
    <subcellularLocation>
        <location evidence="1">Cell membrane</location>
        <topology evidence="1">Single-pass type I membrane protein</topology>
    </subcellularLocation>
</comment>
<proteinExistence type="inferred from homology"/>
<dbReference type="InterPro" id="IPR036426">
    <property type="entry name" value="Bulb-type_lectin_dom_sf"/>
</dbReference>
<evidence type="ECO:0000259" key="25">
    <source>
        <dbReference type="PROSITE" id="PS50948"/>
    </source>
</evidence>
<dbReference type="PROSITE" id="PS50026">
    <property type="entry name" value="EGF_3"/>
    <property type="match status" value="1"/>
</dbReference>
<dbReference type="Gene3D" id="2.90.10.10">
    <property type="entry name" value="Bulb-type lectin domain"/>
    <property type="match status" value="1"/>
</dbReference>
<dbReference type="CDD" id="cd00028">
    <property type="entry name" value="B_lectin"/>
    <property type="match status" value="1"/>
</dbReference>
<evidence type="ECO:0000256" key="8">
    <source>
        <dbReference type="ARBA" id="ARBA00022777"/>
    </source>
</evidence>
<dbReference type="PIRSF" id="PIRSF000641">
    <property type="entry name" value="SRK"/>
    <property type="match status" value="1"/>
</dbReference>
<dbReference type="SUPFAM" id="SSF56112">
    <property type="entry name" value="Protein kinase-like (PK-like)"/>
    <property type="match status" value="1"/>
</dbReference>
<evidence type="ECO:0000256" key="16">
    <source>
        <dbReference type="PIRNR" id="PIRNR000641"/>
    </source>
</evidence>
<gene>
    <name evidence="26" type="ORF">SO802_014794</name>
</gene>
<dbReference type="AlphaFoldDB" id="A0AAW2CUC6"/>
<dbReference type="Proteomes" id="UP001459277">
    <property type="component" value="Unassembled WGS sequence"/>
</dbReference>
<dbReference type="GO" id="GO:0004674">
    <property type="term" value="F:protein serine/threonine kinase activity"/>
    <property type="evidence" value="ECO:0007669"/>
    <property type="project" value="UniProtKB-KW"/>
</dbReference>
<dbReference type="Pfam" id="PF00954">
    <property type="entry name" value="S_locus_glycop"/>
    <property type="match status" value="1"/>
</dbReference>
<keyword evidence="12" id="KW-1015">Disulfide bond</keyword>
<evidence type="ECO:0000259" key="24">
    <source>
        <dbReference type="PROSITE" id="PS50927"/>
    </source>
</evidence>
<comment type="similarity">
    <text evidence="16">Belongs to the protein kinase superfamily. Ser/Thr protein kinase family.</text>
</comment>
<dbReference type="InterPro" id="IPR001245">
    <property type="entry name" value="Ser-Thr/Tyr_kinase_cat_dom"/>
</dbReference>
<dbReference type="CDD" id="cd14066">
    <property type="entry name" value="STKc_IRAK"/>
    <property type="match status" value="1"/>
</dbReference>
<dbReference type="PANTHER" id="PTHR27002:SF616">
    <property type="entry name" value="RECEPTOR-LIKE SERINE_THREONINE-PROTEIN KINASE"/>
    <property type="match status" value="1"/>
</dbReference>
<keyword evidence="2" id="KW-1003">Cell membrane</keyword>
<feature type="binding site" evidence="18">
    <location>
        <position position="527"/>
    </location>
    <ligand>
        <name>ATP</name>
        <dbReference type="ChEBI" id="CHEBI:30616"/>
    </ligand>
</feature>
<comment type="catalytic activity">
    <reaction evidence="14 16">
        <text>L-threonyl-[protein] + ATP = O-phospho-L-threonyl-[protein] + ADP + H(+)</text>
        <dbReference type="Rhea" id="RHEA:46608"/>
        <dbReference type="Rhea" id="RHEA-COMP:11060"/>
        <dbReference type="Rhea" id="RHEA-COMP:11605"/>
        <dbReference type="ChEBI" id="CHEBI:15378"/>
        <dbReference type="ChEBI" id="CHEBI:30013"/>
        <dbReference type="ChEBI" id="CHEBI:30616"/>
        <dbReference type="ChEBI" id="CHEBI:61977"/>
        <dbReference type="ChEBI" id="CHEBI:456216"/>
        <dbReference type="EC" id="2.7.11.1"/>
    </reaction>
</comment>
<evidence type="ECO:0000256" key="6">
    <source>
        <dbReference type="ARBA" id="ARBA00022729"/>
    </source>
</evidence>
<dbReference type="GO" id="GO:0005886">
    <property type="term" value="C:plasma membrane"/>
    <property type="evidence" value="ECO:0007669"/>
    <property type="project" value="UniProtKB-SubCell"/>
</dbReference>
<keyword evidence="27" id="KW-1185">Reference proteome</keyword>
<evidence type="ECO:0000256" key="3">
    <source>
        <dbReference type="ARBA" id="ARBA00022527"/>
    </source>
</evidence>
<keyword evidence="11 20" id="KW-0472">Membrane</keyword>
<evidence type="ECO:0000256" key="9">
    <source>
        <dbReference type="ARBA" id="ARBA00022840"/>
    </source>
</evidence>
<dbReference type="PANTHER" id="PTHR27002">
    <property type="entry name" value="RECEPTOR-LIKE SERINE/THREONINE-PROTEIN KINASE SD1-8"/>
    <property type="match status" value="1"/>
</dbReference>
<evidence type="ECO:0000256" key="21">
    <source>
        <dbReference type="SAM" id="SignalP"/>
    </source>
</evidence>
<dbReference type="FunFam" id="3.30.200.20:FF:000195">
    <property type="entry name" value="G-type lectin S-receptor-like serine/threonine-protein kinase"/>
    <property type="match status" value="1"/>
</dbReference>
<feature type="domain" description="Protein kinase" evidence="22">
    <location>
        <begin position="499"/>
        <end position="776"/>
    </location>
</feature>
<keyword evidence="9 16" id="KW-0067">ATP-binding</keyword>
<keyword evidence="17" id="KW-0245">EGF-like domain</keyword>
<dbReference type="PROSITE" id="PS50011">
    <property type="entry name" value="PROTEIN_KINASE_DOM"/>
    <property type="match status" value="1"/>
</dbReference>
<dbReference type="Gene3D" id="3.30.200.20">
    <property type="entry name" value="Phosphorylase Kinase, domain 1"/>
    <property type="match status" value="1"/>
</dbReference>
<feature type="domain" description="Bulb-type lectin" evidence="24">
    <location>
        <begin position="25"/>
        <end position="148"/>
    </location>
</feature>
<dbReference type="PROSITE" id="PS00107">
    <property type="entry name" value="PROTEIN_KINASE_ATP"/>
    <property type="match status" value="1"/>
</dbReference>
<dbReference type="Pfam" id="PF08276">
    <property type="entry name" value="PAN_2"/>
    <property type="match status" value="1"/>
</dbReference>
<dbReference type="InterPro" id="IPR001480">
    <property type="entry name" value="Bulb-type_lectin_dom"/>
</dbReference>
<evidence type="ECO:0000256" key="4">
    <source>
        <dbReference type="ARBA" id="ARBA00022679"/>
    </source>
</evidence>
<keyword evidence="7 16" id="KW-0547">Nucleotide-binding</keyword>
<keyword evidence="8 16" id="KW-0418">Kinase</keyword>
<keyword evidence="3 16" id="KW-0723">Serine/threonine-protein kinase</keyword>
<sequence length="812" mass="91448">MDIFASVLLSSSLLLFYFVFSDAANNSISQSQPLRDIENATLVSKDEGFVLGFFSPGNSNNRYLGIWYNNIPVKTVVWVANRGNPITDSSGVLMVNSSGSLVLLGQNSTVAWSANQTKVARNPIVQLLDSGNLVLGEENEDNYLWQSFDYPSDTWLAGMKLGWNLTIGLDRRLTAWKSPDDPSPGELSWGIELHNYPEIVMKKGSKKIFRSGPWNGNFFSGMPELQATALYNFTFVSNKDEVYFTFDLIQNSVITRAVLNQSQYERYMWAKEQNEWSMFLNLPKDKCDNYNLCGPNGNCIMGEAPVCQCVEGFKHKSLQTWNPEEWYKGCVRSTQLSCQDKDKIEFVNSPELKMPETTYSLFNESMSINECRVKCLNNCNCTAYSNSDTRNGGRGCAMWFGDLIDIRRMAANKQDANSQDLHIRMPGSGQVNHEVMKTKQKRKVIVIVVVAIAVFGVLLILYCIWKRKSLRDQNIELQSEDLEVPFFSLATIVTATNNFSSDNKLGEGGFGLVYKGILTDGHEIAVKRLSRSSIQGLNEFKNEVMLIAKLQHRNLVRLLGYCIEGEEIMLIYEYMPNGSLDSFIFDTTRANVLGWSMRFNIICGIARGLLYLHEDSRLRIIHRDLKASNVLLDSKMSPKISDFGMARIFGGDQTEGNTDRVVGTYGYMAPEYAIDGLFSVKSDVYSFGILLLEILSGKKNRSSFHPSQGLNFVAHAWNLWKDGKPLELIDPCLEDSCILLEFVRCLRISFLCLQQHHEDRPNMSSVVMMLHGESSLPEPKEPTSFIGKKLSSSSKNPSLSTNEITVTLLDAR</sequence>
<evidence type="ECO:0000256" key="5">
    <source>
        <dbReference type="ARBA" id="ARBA00022692"/>
    </source>
</evidence>
<feature type="transmembrane region" description="Helical" evidence="20">
    <location>
        <begin position="444"/>
        <end position="465"/>
    </location>
</feature>
<comment type="catalytic activity">
    <reaction evidence="15 16">
        <text>L-seryl-[protein] + ATP = O-phospho-L-seryl-[protein] + ADP + H(+)</text>
        <dbReference type="Rhea" id="RHEA:17989"/>
        <dbReference type="Rhea" id="RHEA-COMP:9863"/>
        <dbReference type="Rhea" id="RHEA-COMP:11604"/>
        <dbReference type="ChEBI" id="CHEBI:15378"/>
        <dbReference type="ChEBI" id="CHEBI:29999"/>
        <dbReference type="ChEBI" id="CHEBI:30616"/>
        <dbReference type="ChEBI" id="CHEBI:83421"/>
        <dbReference type="ChEBI" id="CHEBI:456216"/>
        <dbReference type="EC" id="2.7.11.1"/>
    </reaction>
</comment>
<feature type="region of interest" description="Disordered" evidence="19">
    <location>
        <begin position="778"/>
        <end position="799"/>
    </location>
</feature>
<name>A0AAW2CUC6_9ROSI</name>
<evidence type="ECO:0000256" key="12">
    <source>
        <dbReference type="ARBA" id="ARBA00023157"/>
    </source>
</evidence>
<dbReference type="InterPro" id="IPR000719">
    <property type="entry name" value="Prot_kinase_dom"/>
</dbReference>
<feature type="compositionally biased region" description="Low complexity" evidence="19">
    <location>
        <begin position="788"/>
        <end position="799"/>
    </location>
</feature>
<evidence type="ECO:0000256" key="17">
    <source>
        <dbReference type="PROSITE-ProRule" id="PRU00076"/>
    </source>
</evidence>
<keyword evidence="6 21" id="KW-0732">Signal</keyword>
<dbReference type="GO" id="GO:0048544">
    <property type="term" value="P:recognition of pollen"/>
    <property type="evidence" value="ECO:0007669"/>
    <property type="project" value="InterPro"/>
</dbReference>
<comment type="caution">
    <text evidence="17">Lacks conserved residue(s) required for the propagation of feature annotation.</text>
</comment>
<keyword evidence="13" id="KW-0325">Glycoprotein</keyword>
<evidence type="ECO:0000256" key="11">
    <source>
        <dbReference type="ARBA" id="ARBA00023136"/>
    </source>
</evidence>
<dbReference type="InterPro" id="IPR024171">
    <property type="entry name" value="SRK-like_kinase"/>
</dbReference>
<dbReference type="SUPFAM" id="SSF51110">
    <property type="entry name" value="alpha-D-mannose-specific plant lectins"/>
    <property type="match status" value="1"/>
</dbReference>
<feature type="chain" id="PRO_5044025159" description="Receptor-like serine/threonine-protein kinase" evidence="21">
    <location>
        <begin position="24"/>
        <end position="812"/>
    </location>
</feature>
<dbReference type="InterPro" id="IPR017441">
    <property type="entry name" value="Protein_kinase_ATP_BS"/>
</dbReference>
<dbReference type="GO" id="GO:0005524">
    <property type="term" value="F:ATP binding"/>
    <property type="evidence" value="ECO:0007669"/>
    <property type="project" value="UniProtKB-UniRule"/>
</dbReference>
<comment type="caution">
    <text evidence="26">The sequence shown here is derived from an EMBL/GenBank/DDBJ whole genome shotgun (WGS) entry which is preliminary data.</text>
</comment>
<dbReference type="EMBL" id="JAZDWU010000005">
    <property type="protein sequence ID" value="KAL0001013.1"/>
    <property type="molecule type" value="Genomic_DNA"/>
</dbReference>
<accession>A0AAW2CUC6</accession>
<dbReference type="Pfam" id="PF07714">
    <property type="entry name" value="PK_Tyr_Ser-Thr"/>
    <property type="match status" value="1"/>
</dbReference>
<evidence type="ECO:0000313" key="27">
    <source>
        <dbReference type="Proteomes" id="UP001459277"/>
    </source>
</evidence>
<evidence type="ECO:0000313" key="26">
    <source>
        <dbReference type="EMBL" id="KAL0001013.1"/>
    </source>
</evidence>
<feature type="domain" description="Apple" evidence="25">
    <location>
        <begin position="338"/>
        <end position="426"/>
    </location>
</feature>
<evidence type="ECO:0000259" key="22">
    <source>
        <dbReference type="PROSITE" id="PS50011"/>
    </source>
</evidence>
<protein>
    <recommendedName>
        <fullName evidence="16">Receptor-like serine/threonine-protein kinase</fullName>
        <ecNumber evidence="16">2.7.11.1</ecNumber>
    </recommendedName>
</protein>
<evidence type="ECO:0000256" key="1">
    <source>
        <dbReference type="ARBA" id="ARBA00004251"/>
    </source>
</evidence>
<evidence type="ECO:0000256" key="10">
    <source>
        <dbReference type="ARBA" id="ARBA00022989"/>
    </source>
</evidence>
<dbReference type="PROSITE" id="PS50948">
    <property type="entry name" value="PAN"/>
    <property type="match status" value="1"/>
</dbReference>
<organism evidence="26 27">
    <name type="scientific">Lithocarpus litseifolius</name>
    <dbReference type="NCBI Taxonomy" id="425828"/>
    <lineage>
        <taxon>Eukaryota</taxon>
        <taxon>Viridiplantae</taxon>
        <taxon>Streptophyta</taxon>
        <taxon>Embryophyta</taxon>
        <taxon>Tracheophyta</taxon>
        <taxon>Spermatophyta</taxon>
        <taxon>Magnoliopsida</taxon>
        <taxon>eudicotyledons</taxon>
        <taxon>Gunneridae</taxon>
        <taxon>Pentapetalae</taxon>
        <taxon>rosids</taxon>
        <taxon>fabids</taxon>
        <taxon>Fagales</taxon>
        <taxon>Fagaceae</taxon>
        <taxon>Lithocarpus</taxon>
    </lineage>
</organism>
<keyword evidence="10 20" id="KW-1133">Transmembrane helix</keyword>
<dbReference type="InterPro" id="IPR008271">
    <property type="entry name" value="Ser/Thr_kinase_AS"/>
</dbReference>
<dbReference type="Pfam" id="PF11883">
    <property type="entry name" value="DUF3403"/>
    <property type="match status" value="1"/>
</dbReference>
<dbReference type="Pfam" id="PF01453">
    <property type="entry name" value="B_lectin"/>
    <property type="match status" value="1"/>
</dbReference>
<dbReference type="SMART" id="SM00108">
    <property type="entry name" value="B_lectin"/>
    <property type="match status" value="1"/>
</dbReference>
<evidence type="ECO:0000256" key="14">
    <source>
        <dbReference type="ARBA" id="ARBA00047899"/>
    </source>
</evidence>
<feature type="domain" description="EGF-like" evidence="23">
    <location>
        <begin position="283"/>
        <end position="319"/>
    </location>
</feature>
<evidence type="ECO:0000256" key="2">
    <source>
        <dbReference type="ARBA" id="ARBA00022475"/>
    </source>
</evidence>
<dbReference type="InterPro" id="IPR000858">
    <property type="entry name" value="S_locus_glycoprot_dom"/>
</dbReference>
<feature type="signal peptide" evidence="21">
    <location>
        <begin position="1"/>
        <end position="23"/>
    </location>
</feature>
<dbReference type="InterPro" id="IPR000742">
    <property type="entry name" value="EGF"/>
</dbReference>
<evidence type="ECO:0000256" key="19">
    <source>
        <dbReference type="SAM" id="MobiDB-lite"/>
    </source>
</evidence>
<keyword evidence="4 16" id="KW-0808">Transferase</keyword>
<dbReference type="SMART" id="SM00473">
    <property type="entry name" value="PAN_AP"/>
    <property type="match status" value="1"/>
</dbReference>
<dbReference type="FunFam" id="2.90.10.10:FF:000001">
    <property type="entry name" value="G-type lectin S-receptor-like serine/threonine-protein kinase"/>
    <property type="match status" value="1"/>
</dbReference>
<dbReference type="InterPro" id="IPR011009">
    <property type="entry name" value="Kinase-like_dom_sf"/>
</dbReference>
<dbReference type="Gene3D" id="1.10.510.10">
    <property type="entry name" value="Transferase(Phosphotransferase) domain 1"/>
    <property type="match status" value="1"/>
</dbReference>
<evidence type="ECO:0000256" key="7">
    <source>
        <dbReference type="ARBA" id="ARBA00022741"/>
    </source>
</evidence>
<evidence type="ECO:0000256" key="15">
    <source>
        <dbReference type="ARBA" id="ARBA00048679"/>
    </source>
</evidence>
<keyword evidence="5 20" id="KW-0812">Transmembrane</keyword>
<dbReference type="CDD" id="cd01098">
    <property type="entry name" value="PAN_AP_plant"/>
    <property type="match status" value="1"/>
</dbReference>